<reference evidence="1 2" key="1">
    <citation type="journal article" date="2014" name="Genome Biol. Evol.">
        <title>Acetic acid bacteria genomes reveal functional traits for adaptation to life in insect guts.</title>
        <authorList>
            <person name="Chouaia B."/>
            <person name="Gaiarsa S."/>
            <person name="Crotti E."/>
            <person name="Comandatore F."/>
            <person name="Degli Esposti M."/>
            <person name="Ricci I."/>
            <person name="Alma A."/>
            <person name="Favia G."/>
            <person name="Bandi C."/>
            <person name="Daffonchio D."/>
        </authorList>
    </citation>
    <scope>NUCLEOTIDE SEQUENCE [LARGE SCALE GENOMIC DNA]</scope>
    <source>
        <strain evidence="2">AM169</strain>
    </source>
</reference>
<dbReference type="AlphaFoldDB" id="A0A7U7G6S0"/>
<organism evidence="1 2">
    <name type="scientific">Parasaccharibacter apium</name>
    <dbReference type="NCBI Taxonomy" id="1510841"/>
    <lineage>
        <taxon>Bacteria</taxon>
        <taxon>Pseudomonadati</taxon>
        <taxon>Pseudomonadota</taxon>
        <taxon>Alphaproteobacteria</taxon>
        <taxon>Acetobacterales</taxon>
        <taxon>Acetobacteraceae</taxon>
        <taxon>Parasaccharibacter</taxon>
    </lineage>
</organism>
<comment type="caution">
    <text evidence="1">The sequence shown here is derived from an EMBL/GenBank/DDBJ whole genome shotgun (WGS) entry which is preliminary data.</text>
</comment>
<dbReference type="Proteomes" id="UP000027590">
    <property type="component" value="Unassembled WGS sequence"/>
</dbReference>
<accession>A0A7U7G6S0</accession>
<gene>
    <name evidence="1" type="ORF">SACS_1501</name>
</gene>
<sequence>MVFTAGAFCGLLPGEEGAKTLAGDGELYHIMWHEETAPMSRPARAGGGC</sequence>
<proteinExistence type="predicted"/>
<reference evidence="1 2" key="2">
    <citation type="journal article" date="2014" name="PLoS ONE">
        <title>Evolution of mitochondria reconstructed from the energy metabolism of living bacteria.</title>
        <authorList>
            <person name="Degli Esposti M."/>
            <person name="Chouaia B."/>
            <person name="Comandatore F."/>
            <person name="Crotti E."/>
            <person name="Sassera D."/>
            <person name="Lievens P.M."/>
            <person name="Daffonchio D."/>
            <person name="Bandi C."/>
        </authorList>
    </citation>
    <scope>NUCLEOTIDE SEQUENCE [LARGE SCALE GENOMIC DNA]</scope>
    <source>
        <strain evidence="2">AM169</strain>
    </source>
</reference>
<protein>
    <submittedName>
        <fullName evidence="1">Uncharacterized protein</fullName>
    </submittedName>
</protein>
<evidence type="ECO:0000313" key="1">
    <source>
        <dbReference type="EMBL" id="CDG34239.1"/>
    </source>
</evidence>
<dbReference type="EMBL" id="CBLY010000006">
    <property type="protein sequence ID" value="CDG34239.1"/>
    <property type="molecule type" value="Genomic_DNA"/>
</dbReference>
<evidence type="ECO:0000313" key="2">
    <source>
        <dbReference type="Proteomes" id="UP000027590"/>
    </source>
</evidence>
<name>A0A7U7G6S0_9PROT</name>